<feature type="binding site" evidence="11">
    <location>
        <begin position="261"/>
        <end position="262"/>
    </location>
    <ligand>
        <name>substrate</name>
        <note>ligand shared between dimeric partners</note>
    </ligand>
</feature>
<feature type="binding site" evidence="11">
    <location>
        <position position="330"/>
    </location>
    <ligand>
        <name>substrate</name>
    </ligand>
</feature>
<comment type="pathway">
    <text evidence="11">Carbohydrate degradation; glycolysis; D-glyceraldehyde 3-phosphate and glycerone phosphate from D-glucose: step 3/4.</text>
</comment>
<dbReference type="SUPFAM" id="SSF52540">
    <property type="entry name" value="P-loop containing nucleoside triphosphate hydrolases"/>
    <property type="match status" value="1"/>
</dbReference>
<evidence type="ECO:0000256" key="8">
    <source>
        <dbReference type="ARBA" id="ARBA00022842"/>
    </source>
</evidence>
<evidence type="ECO:0000256" key="2">
    <source>
        <dbReference type="ARBA" id="ARBA00003138"/>
    </source>
</evidence>
<feature type="binding site" evidence="11">
    <location>
        <begin position="435"/>
        <end position="438"/>
    </location>
    <ligand>
        <name>substrate</name>
    </ligand>
</feature>
<keyword evidence="7 11" id="KW-0418">Kinase</keyword>
<dbReference type="GO" id="GO:0015979">
    <property type="term" value="P:photosynthesis"/>
    <property type="evidence" value="ECO:0007669"/>
    <property type="project" value="TreeGrafter"/>
</dbReference>
<comment type="catalytic activity">
    <reaction evidence="10 11">
        <text>beta-D-fructose 6-phosphate + diphosphate = beta-D-fructose 1,6-bisphosphate + phosphate + H(+)</text>
        <dbReference type="Rhea" id="RHEA:13613"/>
        <dbReference type="ChEBI" id="CHEBI:15378"/>
        <dbReference type="ChEBI" id="CHEBI:32966"/>
        <dbReference type="ChEBI" id="CHEBI:33019"/>
        <dbReference type="ChEBI" id="CHEBI:43474"/>
        <dbReference type="ChEBI" id="CHEBI:57634"/>
        <dbReference type="EC" id="2.7.1.90"/>
    </reaction>
</comment>
<comment type="activity regulation">
    <text evidence="11">Allosterically activated by fructose 2,6-bisphosphate.</text>
</comment>
<evidence type="ECO:0000256" key="7">
    <source>
        <dbReference type="ARBA" id="ARBA00022777"/>
    </source>
</evidence>
<dbReference type="PANTHER" id="PTHR43650:SF1">
    <property type="entry name" value="PYROPHOSPHATE--FRUCTOSE 6-PHOSPHATE 1-PHOSPHOTRANSFERASE SUBUNIT BETA 2"/>
    <property type="match status" value="1"/>
</dbReference>
<dbReference type="Pfam" id="PF00004">
    <property type="entry name" value="AAA"/>
    <property type="match status" value="1"/>
</dbReference>
<dbReference type="PROSITE" id="PS00674">
    <property type="entry name" value="AAA"/>
    <property type="match status" value="1"/>
</dbReference>
<dbReference type="NCBIfam" id="NF005482">
    <property type="entry name" value="PRK07085.1"/>
    <property type="match status" value="1"/>
</dbReference>
<dbReference type="FunFam" id="1.10.10.480:FF:000002">
    <property type="entry name" value="Pyrophosphate--fructose 6-phosphate 1-phosphotransferase subunit beta"/>
    <property type="match status" value="1"/>
</dbReference>
<dbReference type="EMBL" id="UZAU01000235">
    <property type="status" value="NOT_ANNOTATED_CDS"/>
    <property type="molecule type" value="Genomic_DNA"/>
</dbReference>
<keyword evidence="5 11" id="KW-0808">Transferase</keyword>
<dbReference type="InterPro" id="IPR035966">
    <property type="entry name" value="PKF_sf"/>
</dbReference>
<dbReference type="Gene3D" id="3.40.50.300">
    <property type="entry name" value="P-loop containing nucleotide triphosphate hydrolases"/>
    <property type="match status" value="1"/>
</dbReference>
<comment type="cofactor">
    <cofactor evidence="1 11">
        <name>Mg(2+)</name>
        <dbReference type="ChEBI" id="CHEBI:18420"/>
    </cofactor>
</comment>
<evidence type="ECO:0000256" key="3">
    <source>
        <dbReference type="ARBA" id="ARBA00022490"/>
    </source>
</evidence>
<dbReference type="Gene3D" id="1.10.10.480">
    <property type="entry name" value="Phosphofructokinase, domain 3"/>
    <property type="match status" value="1"/>
</dbReference>
<dbReference type="InterPro" id="IPR011183">
    <property type="entry name" value="PfpB_PPi_PFK"/>
</dbReference>
<evidence type="ECO:0000256" key="12">
    <source>
        <dbReference type="SAM" id="MobiDB-lite"/>
    </source>
</evidence>
<dbReference type="GO" id="GO:0047334">
    <property type="term" value="F:diphosphate-fructose-6-phosphate 1-phosphotransferase activity"/>
    <property type="evidence" value="ECO:0007669"/>
    <property type="project" value="UniProtKB-EC"/>
</dbReference>
<dbReference type="InterPro" id="IPR000023">
    <property type="entry name" value="Phosphofructokinase_dom"/>
</dbReference>
<dbReference type="SMART" id="SM00382">
    <property type="entry name" value="AAA"/>
    <property type="match status" value="1"/>
</dbReference>
<dbReference type="Pfam" id="PF00365">
    <property type="entry name" value="PFK"/>
    <property type="match status" value="1"/>
</dbReference>
<evidence type="ECO:0000313" key="14">
    <source>
        <dbReference type="EnsemblPlants" id="cds.evm.model.02.2821"/>
    </source>
</evidence>
<comment type="function">
    <text evidence="2">Catalyzes the phosphorylation of D-fructose 6-phosphate, the first committing step of glycolysis. Uses inorganic phosphate (PPi) as phosphoryl donor instead of ATP like common ATP-dependent phosphofructokinases (ATP-PFKs), which renders the reaction reversible, and can thus function both in glycolysis and gluconeogenesis. Consistently, PPi-PFK can replace the enzymes of both the forward (ATP-PFK) and reverse (fructose-bisphosphatase (FBPase)) reactions.</text>
</comment>
<dbReference type="UniPathway" id="UPA00109">
    <property type="reaction ID" value="UER00182"/>
</dbReference>
<comment type="caution">
    <text evidence="11">Lacks conserved residue(s) required for the propagation of feature annotation.</text>
</comment>
<evidence type="ECO:0000256" key="4">
    <source>
        <dbReference type="ARBA" id="ARBA00022533"/>
    </source>
</evidence>
<feature type="compositionally biased region" description="Gly residues" evidence="12">
    <location>
        <begin position="658"/>
        <end position="672"/>
    </location>
</feature>
<feature type="binding site" evidence="11">
    <location>
        <position position="194"/>
    </location>
    <ligand>
        <name>Mg(2+)</name>
        <dbReference type="ChEBI" id="CHEBI:18420"/>
        <note>catalytic</note>
    </ligand>
</feature>
<evidence type="ECO:0000256" key="6">
    <source>
        <dbReference type="ARBA" id="ARBA00022723"/>
    </source>
</evidence>
<dbReference type="EC" id="2.7.1.90" evidence="11"/>
<evidence type="ECO:0000256" key="11">
    <source>
        <dbReference type="HAMAP-Rule" id="MF_03185"/>
    </source>
</evidence>
<comment type="subcellular location">
    <subcellularLocation>
        <location evidence="11">Cytoplasm</location>
    </subcellularLocation>
</comment>
<evidence type="ECO:0000256" key="5">
    <source>
        <dbReference type="ARBA" id="ARBA00022679"/>
    </source>
</evidence>
<dbReference type="HAMAP" id="MF_01980">
    <property type="entry name" value="Phosphofructokinase_II_Long"/>
    <property type="match status" value="1"/>
</dbReference>
<dbReference type="PRINTS" id="PR00476">
    <property type="entry name" value="PHFRCTKINASE"/>
</dbReference>
<name>A0A803NYV2_CANSA</name>
<protein>
    <recommendedName>
        <fullName evidence="11">Pyrophosphate--fructose 6-phosphate 1-phosphotransferase subunit beta</fullName>
        <shortName evidence="11">PFP</shortName>
        <ecNumber evidence="11">2.7.1.90</ecNumber>
    </recommendedName>
    <alternativeName>
        <fullName evidence="11">6-phosphofructokinase, pyrophosphate dependent</fullName>
    </alternativeName>
    <alternativeName>
        <fullName evidence="11">PPi-PFK</fullName>
    </alternativeName>
    <alternativeName>
        <fullName evidence="11">Pyrophosphate-dependent 6-phosphofructose-1-kinase</fullName>
    </alternativeName>
</protein>
<evidence type="ECO:0000259" key="13">
    <source>
        <dbReference type="SMART" id="SM00382"/>
    </source>
</evidence>
<reference evidence="14" key="1">
    <citation type="submission" date="2018-11" db="EMBL/GenBank/DDBJ databases">
        <authorList>
            <person name="Grassa J C."/>
        </authorList>
    </citation>
    <scope>NUCLEOTIDE SEQUENCE [LARGE SCALE GENOMIC DNA]</scope>
</reference>
<dbReference type="GO" id="GO:0005829">
    <property type="term" value="C:cytosol"/>
    <property type="evidence" value="ECO:0007669"/>
    <property type="project" value="TreeGrafter"/>
</dbReference>
<feature type="binding site" evidence="11">
    <location>
        <begin position="222"/>
        <end position="224"/>
    </location>
    <ligand>
        <name>substrate</name>
    </ligand>
</feature>
<evidence type="ECO:0000313" key="15">
    <source>
        <dbReference type="Proteomes" id="UP000596661"/>
    </source>
</evidence>
<proteinExistence type="inferred from homology"/>
<feature type="active site" description="Proton acceptor" evidence="11">
    <location>
        <position position="224"/>
    </location>
</feature>
<feature type="site" description="Important for catalytic activity; stabilizes the transition state when the phosphoryl donor is PPi" evidence="11">
    <location>
        <position position="221"/>
    </location>
</feature>
<comment type="similarity">
    <text evidence="11">Belongs to the phosphofructokinase type A (PFKA) family. PPi-dependent PFK group II subfamily. Clade 'Long' sub-subfamily.</text>
</comment>
<organism evidence="14 15">
    <name type="scientific">Cannabis sativa</name>
    <name type="common">Hemp</name>
    <name type="synonym">Marijuana</name>
    <dbReference type="NCBI Taxonomy" id="3483"/>
    <lineage>
        <taxon>Eukaryota</taxon>
        <taxon>Viridiplantae</taxon>
        <taxon>Streptophyta</taxon>
        <taxon>Embryophyta</taxon>
        <taxon>Tracheophyta</taxon>
        <taxon>Spermatophyta</taxon>
        <taxon>Magnoliopsida</taxon>
        <taxon>eudicotyledons</taxon>
        <taxon>Gunneridae</taxon>
        <taxon>Pentapetalae</taxon>
        <taxon>rosids</taxon>
        <taxon>fabids</taxon>
        <taxon>Rosales</taxon>
        <taxon>Cannabaceae</taxon>
        <taxon>Cannabis</taxon>
    </lineage>
</organism>
<keyword evidence="6 11" id="KW-0479">Metal-binding</keyword>
<dbReference type="GO" id="GO:0009749">
    <property type="term" value="P:response to glucose"/>
    <property type="evidence" value="ECO:0007669"/>
    <property type="project" value="TreeGrafter"/>
</dbReference>
<dbReference type="InterPro" id="IPR027417">
    <property type="entry name" value="P-loop_NTPase"/>
</dbReference>
<feature type="compositionally biased region" description="Polar residues" evidence="12">
    <location>
        <begin position="616"/>
        <end position="630"/>
    </location>
</feature>
<dbReference type="NCBIfam" id="TIGR02477">
    <property type="entry name" value="PFKA_PPi"/>
    <property type="match status" value="1"/>
</dbReference>
<dbReference type="PANTHER" id="PTHR43650">
    <property type="entry name" value="PYROPHOSPHATE--FRUCTOSE 6-PHOSPHATE 1-PHOSPHOTRANSFERASE"/>
    <property type="match status" value="1"/>
</dbReference>
<keyword evidence="4 11" id="KW-0021">Allosteric enzyme</keyword>
<dbReference type="Gene3D" id="3.40.50.460">
    <property type="entry name" value="Phosphofructokinase domain"/>
    <property type="match status" value="1"/>
</dbReference>
<dbReference type="InterPro" id="IPR022953">
    <property type="entry name" value="ATP_PFK"/>
</dbReference>
<dbReference type="EnsemblPlants" id="evm.model.02.2821">
    <property type="protein sequence ID" value="cds.evm.model.02.2821"/>
    <property type="gene ID" value="evm.TU.02.2821"/>
</dbReference>
<feature type="domain" description="AAA+ ATPase" evidence="13">
    <location>
        <begin position="1070"/>
        <end position="1205"/>
    </location>
</feature>
<dbReference type="CDD" id="cd19481">
    <property type="entry name" value="RecA-like_protease"/>
    <property type="match status" value="1"/>
</dbReference>
<keyword evidence="8 11" id="KW-0460">Magnesium</keyword>
<dbReference type="Gramene" id="evm.model.02.2821">
    <property type="protein sequence ID" value="cds.evm.model.02.2821"/>
    <property type="gene ID" value="evm.TU.02.2821"/>
</dbReference>
<dbReference type="InterPro" id="IPR003960">
    <property type="entry name" value="ATPase_AAA_CS"/>
</dbReference>
<dbReference type="GO" id="GO:0046872">
    <property type="term" value="F:metal ion binding"/>
    <property type="evidence" value="ECO:0007669"/>
    <property type="project" value="UniProtKB-KW"/>
</dbReference>
<evidence type="ECO:0000256" key="9">
    <source>
        <dbReference type="ARBA" id="ARBA00023152"/>
    </source>
</evidence>
<feature type="region of interest" description="Disordered" evidence="12">
    <location>
        <begin position="601"/>
        <end position="676"/>
    </location>
</feature>
<evidence type="ECO:0000256" key="10">
    <source>
        <dbReference type="ARBA" id="ARBA00048072"/>
    </source>
</evidence>
<dbReference type="SUPFAM" id="SSF53784">
    <property type="entry name" value="Phosphofructokinase"/>
    <property type="match status" value="1"/>
</dbReference>
<dbReference type="GO" id="GO:0006002">
    <property type="term" value="P:fructose 6-phosphate metabolic process"/>
    <property type="evidence" value="ECO:0007669"/>
    <property type="project" value="InterPro"/>
</dbReference>
<dbReference type="Gene3D" id="1.10.8.60">
    <property type="match status" value="1"/>
</dbReference>
<comment type="subunit">
    <text evidence="11">Tetramer of two alpha (regulatory) and two beta (catalytic) chains.</text>
</comment>
<dbReference type="InterPro" id="IPR003959">
    <property type="entry name" value="ATPase_AAA_core"/>
</dbReference>
<keyword evidence="3 11" id="KW-0963">Cytoplasm</keyword>
<sequence>MATALAANGDIPAPATGRVASVYSEVQASRIDHALPLPTVIRNPFKIVEGPPSSAAGNPDEIAKLFPHLFGQPSALVVPSDSDSNDSQKKLKIGVVLSGGQAPGGHNVISGIFDYLQERAKGSVLYGFRGGPAGIMKGKYVELTPEFIYPYRNQGGFDMICSGRDKIETPEQFQQAADTAQKLDLDGLVVIGGDDSNTNACLLAENFRGKNLKTRVIGCPKTIDGDLKCKEVPTSFGFDTACKIYAEMIGNVMIDARSTGKYYHFVRLMGRAASHITLECALQTHPNITIIGEEVAEKKLTLKNVTDYIVDIISKRAELGYNYGVILIPEGLIDFIPEVQQLIAELNEILAHEVVDEDGQWKKKLADQSLQLFEFLPPAIQEQLMLERDPHGNVQVAKIETEKMLIQMVETELEKRSQAGAYKGGFQGQSHFFGYEGRCGLPTNFDSTYCYALGYGAGALLHSGKTGLISSVGNLAAPVEEWTVSGTALTSLMDVERRHGKFKPVIKKAMVELEGAPFKKFASLRDQWAIKNCYISPGPIQFVGPSSNATNHTLLLELGAQVCEIVLLNKKERKTGTGTSSAAELNINIWPFSRSRSAGNAYTRPKTMFGAPGSRKVNSAPCSRSNSAGESKSRKWPSSPSRAGVHLGRSSPVWQVRRGGGAGAGTPGGGIGRTVEPLVRNGEKGAKKEVSEIRRSKGVAASSDAGAGGATKAKVLNINVPMCIGYRNHLSCRSNENSALMSVGTSDGAVTGSEGGGSVQYHHQYQSNASEIRWSNSIPNGNGLYLLLPALLASLFGVEGLQTAHADADEVASSPLPTDSPANYVDLEEIAKRERHRIETLLKSKGMRPGSYPPLYGCCQGTKGYRAVTVKLQIPPACEVPQLIANLVSELGLKVEQHGGGSDMLLRAWDSAISWQLTLTRPDKQKETEGNEGEGDLCVLIFGSLVTSDKVELEFIKNGSLSAKELDAFVSVLQLAGRKSRENNSLEKKQMPPPSDKSKLVSTLESMGVRVYGLEEPHLNSTSSEISWDNIAGYHQQKREIEDTILLALQSPEVYDDIARGTRHKFESNRPRAVLFEGPPGTGKTSCARVIANQAGVPLLYVPLEVVMSKYYGESERLLAKVFSLANELPEGAIIFLDEVDSFAIARDGEMHEATRRVLSVLLRQIDGFEQDKKVVVIAATNRKQDLDPALISRFDSLITFGLPDRQTRQEIAAQYAKHLTKSELDELTAVTEEMSGRDIREVCQQAERSWASKIIRGQASRDGEQGLLPPLKEYVESAMNRQKGLSSIAEARFQNPKTGKRKSQLVVD</sequence>
<accession>A0A803NYV2</accession>
<reference evidence="14" key="2">
    <citation type="submission" date="2021-03" db="UniProtKB">
        <authorList>
            <consortium name="EnsemblPlants"/>
        </authorList>
    </citation>
    <scope>IDENTIFICATION</scope>
</reference>
<keyword evidence="15" id="KW-1185">Reference proteome</keyword>
<dbReference type="InterPro" id="IPR003593">
    <property type="entry name" value="AAA+_ATPase"/>
</dbReference>
<evidence type="ECO:0000256" key="1">
    <source>
        <dbReference type="ARBA" id="ARBA00001946"/>
    </source>
</evidence>
<dbReference type="GO" id="GO:0003872">
    <property type="term" value="F:6-phosphofructokinase activity"/>
    <property type="evidence" value="ECO:0007669"/>
    <property type="project" value="UniProtKB-UniRule"/>
</dbReference>
<dbReference type="GO" id="GO:0005524">
    <property type="term" value="F:ATP binding"/>
    <property type="evidence" value="ECO:0007669"/>
    <property type="project" value="InterPro"/>
</dbReference>
<comment type="function">
    <text evidence="11">Catalytic subunit of pyrophosphate--fructose 6-phosphate 1-phosphotransferase. Catalyzes the phosphorylation of D-fructose 6-phosphate, the first committing step of glycolysis. Uses inorganic phosphate (PPi) as phosphoryl donor instead of ATP like common ATP-dependent phosphofructokinases (ATP-PFKs), which renders the reaction reversible, and can thus function both in glycolysis and gluconeogenesis.</text>
</comment>
<dbReference type="GO" id="GO:0016887">
    <property type="term" value="F:ATP hydrolysis activity"/>
    <property type="evidence" value="ECO:0007669"/>
    <property type="project" value="InterPro"/>
</dbReference>
<feature type="binding site" evidence="11">
    <location>
        <begin position="269"/>
        <end position="271"/>
    </location>
    <ligand>
        <name>substrate</name>
    </ligand>
</feature>
<gene>
    <name evidence="11" type="primary">PFP-BETA</name>
</gene>
<feature type="site" description="Important for catalytic activity and substrate specificity; stabilizes the transition state when the phosphoryl donor is PPi; prevents ATP from binding by mimicking the alpha-phosphate group of ATP" evidence="11">
    <location>
        <position position="195"/>
    </location>
</feature>
<keyword evidence="9 11" id="KW-0324">Glycolysis</keyword>
<dbReference type="Proteomes" id="UP000596661">
    <property type="component" value="Chromosome 2"/>
</dbReference>
<feature type="binding site" evidence="11">
    <location>
        <position position="100"/>
    </location>
    <ligand>
        <name>diphosphate</name>
        <dbReference type="ChEBI" id="CHEBI:33019"/>
    </ligand>
</feature>
<dbReference type="Gene3D" id="3.40.50.450">
    <property type="match status" value="1"/>
</dbReference>